<dbReference type="PANTHER" id="PTHR43005">
    <property type="entry name" value="BLR7065 PROTEIN"/>
    <property type="match status" value="1"/>
</dbReference>
<feature type="transmembrane region" description="Helical" evidence="7">
    <location>
        <begin position="232"/>
        <end position="251"/>
    </location>
</feature>
<keyword evidence="3" id="KW-1003">Cell membrane</keyword>
<feature type="transmembrane region" description="Helical" evidence="7">
    <location>
        <begin position="38"/>
        <end position="62"/>
    </location>
</feature>
<dbReference type="InterPro" id="IPR035906">
    <property type="entry name" value="MetI-like_sf"/>
</dbReference>
<protein>
    <submittedName>
        <fullName evidence="10">ABC transporter permease</fullName>
    </submittedName>
</protein>
<dbReference type="Gene3D" id="1.10.3720.10">
    <property type="entry name" value="MetI-like"/>
    <property type="match status" value="1"/>
</dbReference>
<evidence type="ECO:0000256" key="5">
    <source>
        <dbReference type="ARBA" id="ARBA00022989"/>
    </source>
</evidence>
<proteinExistence type="inferred from homology"/>
<dbReference type="PANTHER" id="PTHR43005:SF1">
    <property type="entry name" value="SPERMIDINE_PUTRESCINE TRANSPORT SYSTEM PERMEASE PROTEIN"/>
    <property type="match status" value="1"/>
</dbReference>
<dbReference type="CDD" id="cd06261">
    <property type="entry name" value="TM_PBP2"/>
    <property type="match status" value="1"/>
</dbReference>
<gene>
    <name evidence="10" type="ORF">GCM10017600_81880</name>
</gene>
<evidence type="ECO:0000256" key="2">
    <source>
        <dbReference type="ARBA" id="ARBA00022448"/>
    </source>
</evidence>
<evidence type="ECO:0000313" key="10">
    <source>
        <dbReference type="EMBL" id="GLK14776.1"/>
    </source>
</evidence>
<feature type="transmembrane region" description="Helical" evidence="7">
    <location>
        <begin position="192"/>
        <end position="211"/>
    </location>
</feature>
<dbReference type="GO" id="GO:0055085">
    <property type="term" value="P:transmembrane transport"/>
    <property type="evidence" value="ECO:0007669"/>
    <property type="project" value="InterPro"/>
</dbReference>
<dbReference type="PROSITE" id="PS50928">
    <property type="entry name" value="ABC_TM1"/>
    <property type="match status" value="1"/>
</dbReference>
<dbReference type="Proteomes" id="UP001143474">
    <property type="component" value="Unassembled WGS sequence"/>
</dbReference>
<evidence type="ECO:0000256" key="8">
    <source>
        <dbReference type="SAM" id="MobiDB-lite"/>
    </source>
</evidence>
<dbReference type="AlphaFoldDB" id="A0A9W6I9V8"/>
<feature type="domain" description="ABC transmembrane type-1" evidence="9">
    <location>
        <begin position="97"/>
        <end position="309"/>
    </location>
</feature>
<dbReference type="SUPFAM" id="SSF160964">
    <property type="entry name" value="MalF N-terminal region-like"/>
    <property type="match status" value="1"/>
</dbReference>
<evidence type="ECO:0000256" key="7">
    <source>
        <dbReference type="RuleBase" id="RU363032"/>
    </source>
</evidence>
<comment type="similarity">
    <text evidence="7">Belongs to the binding-protein-dependent transport system permease family.</text>
</comment>
<dbReference type="SUPFAM" id="SSF161098">
    <property type="entry name" value="MetI-like"/>
    <property type="match status" value="1"/>
</dbReference>
<dbReference type="RefSeq" id="WP_271223005.1">
    <property type="nucleotide sequence ID" value="NZ_BAAAVD010000031.1"/>
</dbReference>
<keyword evidence="5 7" id="KW-1133">Transmembrane helix</keyword>
<dbReference type="GO" id="GO:0005886">
    <property type="term" value="C:plasma membrane"/>
    <property type="evidence" value="ECO:0007669"/>
    <property type="project" value="UniProtKB-SubCell"/>
</dbReference>
<comment type="subcellular location">
    <subcellularLocation>
        <location evidence="1 7">Cell membrane</location>
        <topology evidence="1 7">Multi-pass membrane protein</topology>
    </subcellularLocation>
</comment>
<dbReference type="EMBL" id="BSEV01000036">
    <property type="protein sequence ID" value="GLK14776.1"/>
    <property type="molecule type" value="Genomic_DNA"/>
</dbReference>
<keyword evidence="4 7" id="KW-0812">Transmembrane</keyword>
<accession>A0A9W6I9V8</accession>
<dbReference type="Pfam" id="PF00528">
    <property type="entry name" value="BPD_transp_1"/>
    <property type="match status" value="1"/>
</dbReference>
<evidence type="ECO:0000259" key="9">
    <source>
        <dbReference type="PROSITE" id="PS50928"/>
    </source>
</evidence>
<evidence type="ECO:0000256" key="1">
    <source>
        <dbReference type="ARBA" id="ARBA00004651"/>
    </source>
</evidence>
<name>A0A9W6I9V8_9ACTN</name>
<keyword evidence="11" id="KW-1185">Reference proteome</keyword>
<organism evidence="10 11">
    <name type="scientific">Streptosporangium carneum</name>
    <dbReference type="NCBI Taxonomy" id="47481"/>
    <lineage>
        <taxon>Bacteria</taxon>
        <taxon>Bacillati</taxon>
        <taxon>Actinomycetota</taxon>
        <taxon>Actinomycetes</taxon>
        <taxon>Streptosporangiales</taxon>
        <taxon>Streptosporangiaceae</taxon>
        <taxon>Streptosporangium</taxon>
    </lineage>
</organism>
<feature type="transmembrane region" description="Helical" evidence="7">
    <location>
        <begin position="134"/>
        <end position="154"/>
    </location>
</feature>
<keyword evidence="6 7" id="KW-0472">Membrane</keyword>
<feature type="transmembrane region" description="Helical" evidence="7">
    <location>
        <begin position="291"/>
        <end position="310"/>
    </location>
</feature>
<feature type="transmembrane region" description="Helical" evidence="7">
    <location>
        <begin position="101"/>
        <end position="122"/>
    </location>
</feature>
<evidence type="ECO:0000256" key="3">
    <source>
        <dbReference type="ARBA" id="ARBA00022475"/>
    </source>
</evidence>
<keyword evidence="2 7" id="KW-0813">Transport</keyword>
<feature type="compositionally biased region" description="Low complexity" evidence="8">
    <location>
        <begin position="1"/>
        <end position="19"/>
    </location>
</feature>
<comment type="caution">
    <text evidence="10">The sequence shown here is derived from an EMBL/GenBank/DDBJ whole genome shotgun (WGS) entry which is preliminary data.</text>
</comment>
<evidence type="ECO:0000313" key="11">
    <source>
        <dbReference type="Proteomes" id="UP001143474"/>
    </source>
</evidence>
<evidence type="ECO:0000256" key="6">
    <source>
        <dbReference type="ARBA" id="ARBA00023136"/>
    </source>
</evidence>
<sequence length="320" mass="34789">MSALRTRSPRAGAASAPARGPGGSTGPRRIRLGEPGTAWIFMAPALVLLAGMLLYPIIYTVWVSLSDFDLSTFQPSGWVGWKNYEAVLADPGFLQSLKVTGVYLVVALPLQMVLGFGLAFLLNVEWRGRGLLRALFLIPMVVAPVVAGGVWRMLLDPLWGVVNYALGLVGVGPVEWIGDPTLAMVSLILIDTWRWTPFVVLIASAGIMALPSDVYEAARSDGANRWQTLRHVTVPLLVPVVAAAFVVRWLGAVKMFDIALAATKGGPGQATDVVNLYIYEKGFRGLEFGSASSMATVVLLITMIITYFLFRISRRLENRW</sequence>
<evidence type="ECO:0000256" key="4">
    <source>
        <dbReference type="ARBA" id="ARBA00022692"/>
    </source>
</evidence>
<reference evidence="10" key="1">
    <citation type="journal article" date="2014" name="Int. J. Syst. Evol. Microbiol.">
        <title>Complete genome sequence of Corynebacterium casei LMG S-19264T (=DSM 44701T), isolated from a smear-ripened cheese.</title>
        <authorList>
            <consortium name="US DOE Joint Genome Institute (JGI-PGF)"/>
            <person name="Walter F."/>
            <person name="Albersmeier A."/>
            <person name="Kalinowski J."/>
            <person name="Ruckert C."/>
        </authorList>
    </citation>
    <scope>NUCLEOTIDE SEQUENCE</scope>
    <source>
        <strain evidence="10">VKM Ac-2007</strain>
    </source>
</reference>
<dbReference type="InterPro" id="IPR000515">
    <property type="entry name" value="MetI-like"/>
</dbReference>
<reference evidence="10" key="2">
    <citation type="submission" date="2023-01" db="EMBL/GenBank/DDBJ databases">
        <authorList>
            <person name="Sun Q."/>
            <person name="Evtushenko L."/>
        </authorList>
    </citation>
    <scope>NUCLEOTIDE SEQUENCE</scope>
    <source>
        <strain evidence="10">VKM Ac-2007</strain>
    </source>
</reference>
<feature type="region of interest" description="Disordered" evidence="8">
    <location>
        <begin position="1"/>
        <end position="29"/>
    </location>
</feature>